<evidence type="ECO:0000256" key="2">
    <source>
        <dbReference type="SAM" id="Coils"/>
    </source>
</evidence>
<organism evidence="3 4">
    <name type="scientific">Pedococcus ginsenosidimutans</name>
    <dbReference type="NCBI Taxonomy" id="490570"/>
    <lineage>
        <taxon>Bacteria</taxon>
        <taxon>Bacillati</taxon>
        <taxon>Actinomycetota</taxon>
        <taxon>Actinomycetes</taxon>
        <taxon>Micrococcales</taxon>
        <taxon>Intrasporangiaceae</taxon>
        <taxon>Pedococcus</taxon>
    </lineage>
</organism>
<comment type="caution">
    <text evidence="3">The sequence shown here is derived from an EMBL/GenBank/DDBJ whole genome shotgun (WGS) entry which is preliminary data.</text>
</comment>
<dbReference type="Pfam" id="PF01865">
    <property type="entry name" value="PhoU_div"/>
    <property type="match status" value="1"/>
</dbReference>
<name>A0ABP8XXL6_9MICO</name>
<accession>A0ABP8XXL6</accession>
<dbReference type="Gene3D" id="1.20.58.220">
    <property type="entry name" value="Phosphate transport system protein phou homolog 2, domain 2"/>
    <property type="match status" value="1"/>
</dbReference>
<dbReference type="InterPro" id="IPR038078">
    <property type="entry name" value="PhoU-like_sf"/>
</dbReference>
<dbReference type="Proteomes" id="UP001500556">
    <property type="component" value="Unassembled WGS sequence"/>
</dbReference>
<proteinExistence type="inferred from homology"/>
<comment type="similarity">
    <text evidence="1">Belongs to the UPF0111 family.</text>
</comment>
<keyword evidence="2" id="KW-0175">Coiled coil</keyword>
<dbReference type="PANTHER" id="PTHR37298:SF1">
    <property type="entry name" value="UPF0111 PROTEIN YKAA"/>
    <property type="match status" value="1"/>
</dbReference>
<dbReference type="InterPro" id="IPR018445">
    <property type="entry name" value="Put_Phosphate_transp_reg"/>
</dbReference>
<reference evidence="4" key="1">
    <citation type="journal article" date="2019" name="Int. J. Syst. Evol. Microbiol.">
        <title>The Global Catalogue of Microorganisms (GCM) 10K type strain sequencing project: providing services to taxonomists for standard genome sequencing and annotation.</title>
        <authorList>
            <consortium name="The Broad Institute Genomics Platform"/>
            <consortium name="The Broad Institute Genome Sequencing Center for Infectious Disease"/>
            <person name="Wu L."/>
            <person name="Ma J."/>
        </authorList>
    </citation>
    <scope>NUCLEOTIDE SEQUENCE [LARGE SCALE GENOMIC DNA]</scope>
    <source>
        <strain evidence="4">JCM 18961</strain>
    </source>
</reference>
<dbReference type="InterPro" id="IPR052912">
    <property type="entry name" value="UPF0111_domain"/>
</dbReference>
<evidence type="ECO:0000256" key="1">
    <source>
        <dbReference type="ARBA" id="ARBA00008591"/>
    </source>
</evidence>
<protein>
    <submittedName>
        <fullName evidence="3">DUF47 family protein</fullName>
    </submittedName>
</protein>
<sequence>MGFRLTPQENSFYDLFAKSASYLIDGSRELTTILGVAHHEREAVATRMREIEHGADEATHEIIRKVNSSFITPFDREDIHGLASTLDDCMDLMDAAVDLIVLYRIGDLPAGVSDQVEVLSRMSELTAEAMPRLRSMKDLSEYWIEINRLENQADQIYRGLLAALFNGEYGTDAITVMKLKEVIEELEAAADAFEAVAHKVESIAVKES</sequence>
<dbReference type="EMBL" id="BAABLO010000003">
    <property type="protein sequence ID" value="GAA4715085.1"/>
    <property type="molecule type" value="Genomic_DNA"/>
</dbReference>
<feature type="coiled-coil region" evidence="2">
    <location>
        <begin position="176"/>
        <end position="203"/>
    </location>
</feature>
<dbReference type="PANTHER" id="PTHR37298">
    <property type="entry name" value="UPF0111 PROTEIN YKAA"/>
    <property type="match status" value="1"/>
</dbReference>
<evidence type="ECO:0000313" key="4">
    <source>
        <dbReference type="Proteomes" id="UP001500556"/>
    </source>
</evidence>
<dbReference type="RefSeq" id="WP_345501524.1">
    <property type="nucleotide sequence ID" value="NZ_BAABLO010000003.1"/>
</dbReference>
<keyword evidence="4" id="KW-1185">Reference proteome</keyword>
<gene>
    <name evidence="3" type="ORF">GCM10025782_09480</name>
</gene>
<evidence type="ECO:0000313" key="3">
    <source>
        <dbReference type="EMBL" id="GAA4715085.1"/>
    </source>
</evidence>